<evidence type="ECO:0000259" key="2">
    <source>
        <dbReference type="Pfam" id="PF08327"/>
    </source>
</evidence>
<dbReference type="Proteomes" id="UP000652354">
    <property type="component" value="Unassembled WGS sequence"/>
</dbReference>
<organism evidence="3 4">
    <name type="scientific">Demequina activiva</name>
    <dbReference type="NCBI Taxonomy" id="1582364"/>
    <lineage>
        <taxon>Bacteria</taxon>
        <taxon>Bacillati</taxon>
        <taxon>Actinomycetota</taxon>
        <taxon>Actinomycetes</taxon>
        <taxon>Micrococcales</taxon>
        <taxon>Demequinaceae</taxon>
        <taxon>Demequina</taxon>
    </lineage>
</organism>
<reference evidence="3" key="1">
    <citation type="submission" date="2021-01" db="EMBL/GenBank/DDBJ databases">
        <title>Whole genome shotgun sequence of Demequina activiva NBRC 110675.</title>
        <authorList>
            <person name="Komaki H."/>
            <person name="Tamura T."/>
        </authorList>
    </citation>
    <scope>NUCLEOTIDE SEQUENCE</scope>
    <source>
        <strain evidence="3">NBRC 110675</strain>
    </source>
</reference>
<evidence type="ECO:0000313" key="4">
    <source>
        <dbReference type="Proteomes" id="UP000652354"/>
    </source>
</evidence>
<dbReference type="AlphaFoldDB" id="A0A919Q670"/>
<comment type="caution">
    <text evidence="3">The sequence shown here is derived from an EMBL/GenBank/DDBJ whole genome shotgun (WGS) entry which is preliminary data.</text>
</comment>
<proteinExistence type="inferred from homology"/>
<dbReference type="InterPro" id="IPR023393">
    <property type="entry name" value="START-like_dom_sf"/>
</dbReference>
<evidence type="ECO:0000313" key="3">
    <source>
        <dbReference type="EMBL" id="GIG55268.1"/>
    </source>
</evidence>
<dbReference type="SUPFAM" id="SSF55961">
    <property type="entry name" value="Bet v1-like"/>
    <property type="match status" value="1"/>
</dbReference>
<dbReference type="RefSeq" id="WP_203656583.1">
    <property type="nucleotide sequence ID" value="NZ_BONR01000004.1"/>
</dbReference>
<gene>
    <name evidence="3" type="ORF">Dac01nite_20200</name>
</gene>
<name>A0A919Q670_9MICO</name>
<dbReference type="Gene3D" id="3.30.530.20">
    <property type="match status" value="1"/>
</dbReference>
<comment type="similarity">
    <text evidence="1">Belongs to the AHA1 family.</text>
</comment>
<dbReference type="InterPro" id="IPR013538">
    <property type="entry name" value="ASHA1/2-like_C"/>
</dbReference>
<dbReference type="Pfam" id="PF08327">
    <property type="entry name" value="AHSA1"/>
    <property type="match status" value="1"/>
</dbReference>
<feature type="domain" description="Activator of Hsp90 ATPase homologue 1/2-like C-terminal" evidence="2">
    <location>
        <begin position="21"/>
        <end position="153"/>
    </location>
</feature>
<accession>A0A919Q670</accession>
<evidence type="ECO:0000256" key="1">
    <source>
        <dbReference type="ARBA" id="ARBA00006817"/>
    </source>
</evidence>
<sequence>MTSTTVEPIGDTQLRIQRAFDAPVDLVFAAHTEPEHLVNWMTGPGDMALVEAHMDVRAGGRFTWRYASPSGDEITMQGVFLEVEPPHRMVQRDDWGQDLPSPEIETTFEEIDGQTVATITYTLPDQATRDHIIEDGGMVEGFSASHDRLDALLTAS</sequence>
<protein>
    <recommendedName>
        <fullName evidence="2">Activator of Hsp90 ATPase homologue 1/2-like C-terminal domain-containing protein</fullName>
    </recommendedName>
</protein>
<keyword evidence="4" id="KW-1185">Reference proteome</keyword>
<dbReference type="EMBL" id="BONR01000004">
    <property type="protein sequence ID" value="GIG55268.1"/>
    <property type="molecule type" value="Genomic_DNA"/>
</dbReference>